<evidence type="ECO:0000313" key="3">
    <source>
        <dbReference type="Proteomes" id="UP000239735"/>
    </source>
</evidence>
<gene>
    <name evidence="2" type="ORF">SBA5_280015</name>
</gene>
<reference evidence="3" key="1">
    <citation type="submission" date="2018-02" db="EMBL/GenBank/DDBJ databases">
        <authorList>
            <person name="Hausmann B."/>
        </authorList>
    </citation>
    <scope>NUCLEOTIDE SEQUENCE [LARGE SCALE GENOMIC DNA]</scope>
    <source>
        <strain evidence="3">Peat soil MAG SbA5</strain>
    </source>
</reference>
<protein>
    <submittedName>
        <fullName evidence="2">Uncharacterized protein</fullName>
    </submittedName>
</protein>
<evidence type="ECO:0000313" key="2">
    <source>
        <dbReference type="EMBL" id="SPE20144.1"/>
    </source>
</evidence>
<accession>A0A2N9LAQ7</accession>
<dbReference type="EMBL" id="OKRB01000084">
    <property type="protein sequence ID" value="SPE20144.1"/>
    <property type="molecule type" value="Genomic_DNA"/>
</dbReference>
<keyword evidence="1" id="KW-0732">Signal</keyword>
<evidence type="ECO:0000256" key="1">
    <source>
        <dbReference type="SAM" id="SignalP"/>
    </source>
</evidence>
<feature type="signal peptide" evidence="1">
    <location>
        <begin position="1"/>
        <end position="21"/>
    </location>
</feature>
<dbReference type="Proteomes" id="UP000239735">
    <property type="component" value="Unassembled WGS sequence"/>
</dbReference>
<organism evidence="2 3">
    <name type="scientific">Candidatus Sulfuritelmatomonas gaucii</name>
    <dbReference type="NCBI Taxonomy" id="2043161"/>
    <lineage>
        <taxon>Bacteria</taxon>
        <taxon>Pseudomonadati</taxon>
        <taxon>Acidobacteriota</taxon>
        <taxon>Terriglobia</taxon>
        <taxon>Terriglobales</taxon>
        <taxon>Acidobacteriaceae</taxon>
        <taxon>Candidatus Sulfuritelmatomonas</taxon>
    </lineage>
</organism>
<name>A0A2N9LAQ7_9BACT</name>
<proteinExistence type="predicted"/>
<sequence>MRKRIIAWVLALCGSVFGVHAQSCDVRDWKPISGVTVTAARDSVEVSWPGEEGQQNRALFALRNGQPVVAELDTKKPGGAWIVLGRDLSPDFQVTTGLRRISTTELDILKRLGVDTPENENEYKWNVFWDAPLEIPGHDSHLVGPGRTADEVKRAAVSYNSDSCRVKSDGDQVSVVFNGLTLGLFAGDLQFTAYKGSNLLRQEAMAKTDAPDVAFIYKAGLKGFPITAGTKLEWRDDAQVWQKYEFGGDINEQPVHLQARNRLEILDAGSGSLAIFVPPHKFFFARENEVNLGYVYYRKDSDSSFSLGVMQPERGRGYAPWGVTDEVWNRRVRVARQQIYNYALYNAPPGTVQRMAVYYYLSANGSHATQQQVMAYTHDDTYKPVPGFKTVTGHFHLDLNEMIRDRGTSDTMPTWVPVFRGLGINIVYLGDFHDDSDINDPGPKRFYEQKLYFEGARKLSDKDFLVIPAEEVNAFLGGHWYLLLPKPVYFSHAVPRPANQTFEEVDPTYGHVYHLGSVEDAVNFVNREQGIIWTAHPRTKSSAMYPDEYKDKDFFLSDRFIGASWESLPVDLSQARLCEARCFGVNDDMSNWAPKPKFMLAEGDTYMKVPSDDTYPLLAINYLKLDKVPAYNESWAPVVEGIRAGNFFGTTGEILFHNWGIEGSGAKSVYTASIEYTFPLEFAELVWSDGSKVDRQIIKLTDTEPFGAKTFHIPFDAQGKKWVRFDVWDSAGDGAWLQQVLVK</sequence>
<dbReference type="AlphaFoldDB" id="A0A2N9LAQ7"/>
<feature type="chain" id="PRO_5014679926" evidence="1">
    <location>
        <begin position="22"/>
        <end position="743"/>
    </location>
</feature>